<protein>
    <submittedName>
        <fullName evidence="1">Uncharacterized protein</fullName>
    </submittedName>
</protein>
<reference evidence="1" key="2">
    <citation type="journal article" date="2015" name="Data Brief">
        <title>Shoot transcriptome of the giant reed, Arundo donax.</title>
        <authorList>
            <person name="Barrero R.A."/>
            <person name="Guerrero F.D."/>
            <person name="Moolhuijzen P."/>
            <person name="Goolsby J.A."/>
            <person name="Tidwell J."/>
            <person name="Bellgard S.E."/>
            <person name="Bellgard M.I."/>
        </authorList>
    </citation>
    <scope>NUCLEOTIDE SEQUENCE</scope>
    <source>
        <tissue evidence="1">Shoot tissue taken approximately 20 cm above the soil surface</tissue>
    </source>
</reference>
<accession>A0A0A9UC14</accession>
<proteinExistence type="predicted"/>
<sequence length="69" mass="7464">MRYAGKRMQPHRLVLKKRKFQMPTAVSSTSTVLGRSQGLPLLRCSCAEITSSLILTINSALSGSEAITA</sequence>
<dbReference type="AlphaFoldDB" id="A0A0A9UC14"/>
<reference evidence="1" key="1">
    <citation type="submission" date="2014-09" db="EMBL/GenBank/DDBJ databases">
        <authorList>
            <person name="Magalhaes I.L.F."/>
            <person name="Oliveira U."/>
            <person name="Santos F.R."/>
            <person name="Vidigal T.H.D.A."/>
            <person name="Brescovit A.D."/>
            <person name="Santos A.J."/>
        </authorList>
    </citation>
    <scope>NUCLEOTIDE SEQUENCE</scope>
    <source>
        <tissue evidence="1">Shoot tissue taken approximately 20 cm above the soil surface</tissue>
    </source>
</reference>
<dbReference type="EMBL" id="GBRH01281485">
    <property type="protein sequence ID" value="JAD16410.1"/>
    <property type="molecule type" value="Transcribed_RNA"/>
</dbReference>
<organism evidence="1">
    <name type="scientific">Arundo donax</name>
    <name type="common">Giant reed</name>
    <name type="synonym">Donax arundinaceus</name>
    <dbReference type="NCBI Taxonomy" id="35708"/>
    <lineage>
        <taxon>Eukaryota</taxon>
        <taxon>Viridiplantae</taxon>
        <taxon>Streptophyta</taxon>
        <taxon>Embryophyta</taxon>
        <taxon>Tracheophyta</taxon>
        <taxon>Spermatophyta</taxon>
        <taxon>Magnoliopsida</taxon>
        <taxon>Liliopsida</taxon>
        <taxon>Poales</taxon>
        <taxon>Poaceae</taxon>
        <taxon>PACMAD clade</taxon>
        <taxon>Arundinoideae</taxon>
        <taxon>Arundineae</taxon>
        <taxon>Arundo</taxon>
    </lineage>
</organism>
<name>A0A0A9UC14_ARUDO</name>
<evidence type="ECO:0000313" key="1">
    <source>
        <dbReference type="EMBL" id="JAD16410.1"/>
    </source>
</evidence>